<keyword evidence="2" id="KW-0813">Transport</keyword>
<gene>
    <name evidence="7" type="ORF">ABID12_002111</name>
</gene>
<feature type="transmembrane region" description="Helical" evidence="6">
    <location>
        <begin position="116"/>
        <end position="136"/>
    </location>
</feature>
<name>A0ABV2IBL1_9HYPH</name>
<comment type="subcellular location">
    <subcellularLocation>
        <location evidence="1">Endomembrane system</location>
        <topology evidence="1">Multi-pass membrane protein</topology>
    </subcellularLocation>
</comment>
<feature type="transmembrane region" description="Helical" evidence="6">
    <location>
        <begin position="267"/>
        <end position="288"/>
    </location>
</feature>
<dbReference type="SUPFAM" id="SSF103473">
    <property type="entry name" value="MFS general substrate transporter"/>
    <property type="match status" value="1"/>
</dbReference>
<keyword evidence="3 6" id="KW-0812">Transmembrane</keyword>
<feature type="transmembrane region" description="Helical" evidence="6">
    <location>
        <begin position="59"/>
        <end position="80"/>
    </location>
</feature>
<dbReference type="PANTHER" id="PTHR23519">
    <property type="entry name" value="AUTOPHAGY-RELATED PROTEIN 22"/>
    <property type="match status" value="1"/>
</dbReference>
<evidence type="ECO:0000256" key="1">
    <source>
        <dbReference type="ARBA" id="ARBA00004127"/>
    </source>
</evidence>
<evidence type="ECO:0000256" key="5">
    <source>
        <dbReference type="ARBA" id="ARBA00023136"/>
    </source>
</evidence>
<feature type="transmembrane region" description="Helical" evidence="6">
    <location>
        <begin position="205"/>
        <end position="224"/>
    </location>
</feature>
<feature type="transmembrane region" description="Helical" evidence="6">
    <location>
        <begin position="294"/>
        <end position="312"/>
    </location>
</feature>
<proteinExistence type="predicted"/>
<accession>A0ABV2IBL1</accession>
<feature type="transmembrane region" description="Helical" evidence="6">
    <location>
        <begin position="405"/>
        <end position="427"/>
    </location>
</feature>
<evidence type="ECO:0000313" key="7">
    <source>
        <dbReference type="EMBL" id="MET3600166.1"/>
    </source>
</evidence>
<organism evidence="7 8">
    <name type="scientific">Martelella mangrovi</name>
    <dbReference type="NCBI Taxonomy" id="1397477"/>
    <lineage>
        <taxon>Bacteria</taxon>
        <taxon>Pseudomonadati</taxon>
        <taxon>Pseudomonadota</taxon>
        <taxon>Alphaproteobacteria</taxon>
        <taxon>Hyphomicrobiales</taxon>
        <taxon>Aurantimonadaceae</taxon>
        <taxon>Martelella</taxon>
    </lineage>
</organism>
<dbReference type="InterPro" id="IPR050495">
    <property type="entry name" value="ATG22/LtaA_families"/>
</dbReference>
<sequence>MSLLQEKDAGPVSGAPPTGVLGWMLFDWAAQPFFTVIVTFIFGPYFVSELGSDPVRGQAAWAHAATIAGLLVAIAAPFAGALSDTAGRNKRFIAAMAVVQAASLALLWFSAPGAGYFWPAVLIIAATVMAELSVVFNDAMLPHLVRPERMNRVSNDAWGLGYLGGMVFLIAVVVFLSADPESGLTILGTAPLFGLDPLTGEAARLTGPLAACWYIVFLLPFFVFTPDRPPLKPVGRALADGFADLKATLAALKGRPVLIRFLIARMLYMDGVNGILILGGAFAAGMFGWSTMEIGIFGIVLNVAAIFGCFFASRFGRQANACTVVLIALLMLVTATLGVVSTTGDATVFGLLSFAPSTGTGLFAAGAEKVFLAYGVLIGLAFGPVQAGSRAFLATRIARQEAGRFFGLFSLTGRMTSFLATGAFAILTDWTGSPNLGMASLLVFLVAGLVLFVPLMGSGDRRQ</sequence>
<feature type="transmembrane region" description="Helical" evidence="6">
    <location>
        <begin position="92"/>
        <end position="110"/>
    </location>
</feature>
<evidence type="ECO:0000256" key="4">
    <source>
        <dbReference type="ARBA" id="ARBA00022989"/>
    </source>
</evidence>
<keyword evidence="5 6" id="KW-0472">Membrane</keyword>
<keyword evidence="4 6" id="KW-1133">Transmembrane helix</keyword>
<feature type="transmembrane region" description="Helical" evidence="6">
    <location>
        <begin position="20"/>
        <end position="47"/>
    </location>
</feature>
<protein>
    <submittedName>
        <fullName evidence="7">UMF1 family MFS transporter</fullName>
    </submittedName>
</protein>
<dbReference type="InterPro" id="IPR036259">
    <property type="entry name" value="MFS_trans_sf"/>
</dbReference>
<feature type="transmembrane region" description="Helical" evidence="6">
    <location>
        <begin position="324"/>
        <end position="351"/>
    </location>
</feature>
<dbReference type="Pfam" id="PF11700">
    <property type="entry name" value="ATG22"/>
    <property type="match status" value="2"/>
</dbReference>
<dbReference type="EMBL" id="JBEPLY010000006">
    <property type="protein sequence ID" value="MET3600166.1"/>
    <property type="molecule type" value="Genomic_DNA"/>
</dbReference>
<dbReference type="Proteomes" id="UP001549164">
    <property type="component" value="Unassembled WGS sequence"/>
</dbReference>
<keyword evidence="8" id="KW-1185">Reference proteome</keyword>
<evidence type="ECO:0000313" key="8">
    <source>
        <dbReference type="Proteomes" id="UP001549164"/>
    </source>
</evidence>
<evidence type="ECO:0000256" key="2">
    <source>
        <dbReference type="ARBA" id="ARBA00022448"/>
    </source>
</evidence>
<feature type="transmembrane region" description="Helical" evidence="6">
    <location>
        <begin position="157"/>
        <end position="178"/>
    </location>
</feature>
<evidence type="ECO:0000256" key="6">
    <source>
        <dbReference type="SAM" id="Phobius"/>
    </source>
</evidence>
<dbReference type="Gene3D" id="1.20.1250.20">
    <property type="entry name" value="MFS general substrate transporter like domains"/>
    <property type="match status" value="1"/>
</dbReference>
<evidence type="ECO:0000256" key="3">
    <source>
        <dbReference type="ARBA" id="ARBA00022692"/>
    </source>
</evidence>
<comment type="caution">
    <text evidence="7">The sequence shown here is derived from an EMBL/GenBank/DDBJ whole genome shotgun (WGS) entry which is preliminary data.</text>
</comment>
<feature type="transmembrane region" description="Helical" evidence="6">
    <location>
        <begin position="439"/>
        <end position="457"/>
    </location>
</feature>
<dbReference type="InterPro" id="IPR024671">
    <property type="entry name" value="Atg22-like"/>
</dbReference>
<feature type="transmembrane region" description="Helical" evidence="6">
    <location>
        <begin position="371"/>
        <end position="393"/>
    </location>
</feature>
<reference evidence="7 8" key="1">
    <citation type="submission" date="2024-06" db="EMBL/GenBank/DDBJ databases">
        <title>Genomic Encyclopedia of Type Strains, Phase IV (KMG-IV): sequencing the most valuable type-strain genomes for metagenomic binning, comparative biology and taxonomic classification.</title>
        <authorList>
            <person name="Goeker M."/>
        </authorList>
    </citation>
    <scope>NUCLEOTIDE SEQUENCE [LARGE SCALE GENOMIC DNA]</scope>
    <source>
        <strain evidence="7 8">DSM 28102</strain>
    </source>
</reference>
<dbReference type="PANTHER" id="PTHR23519:SF1">
    <property type="entry name" value="AUTOPHAGY-RELATED PROTEIN 22"/>
    <property type="match status" value="1"/>
</dbReference>